<dbReference type="EMBL" id="BN001470">
    <property type="protein sequence ID" value="CBL43376.1"/>
    <property type="molecule type" value="Genomic_DNA"/>
</dbReference>
<reference evidence="2" key="1">
    <citation type="journal article" date="2010" name="FEBS Lett.">
        <title>Comparative genomic and phylogenetic investigation of the xenobiotic metabolizing arylamine N-acetyltransferase enzyme family.</title>
        <authorList>
            <person name="Glenn A.E."/>
            <person name="Karagianni E.P."/>
            <person name="Ulndreaj A."/>
            <person name="Boukouvala S."/>
        </authorList>
    </citation>
    <scope>NUCLEOTIDE SEQUENCE</scope>
    <source>
        <strain evidence="2">SB210</strain>
    </source>
</reference>
<dbReference type="Pfam" id="PF00797">
    <property type="entry name" value="Acetyltransf_2"/>
    <property type="match status" value="1"/>
</dbReference>
<dbReference type="SUPFAM" id="SSF54001">
    <property type="entry name" value="Cysteine proteinases"/>
    <property type="match status" value="1"/>
</dbReference>
<organism evidence="2">
    <name type="scientific">Tetrahymena thermophila</name>
    <dbReference type="NCBI Taxonomy" id="5911"/>
    <lineage>
        <taxon>Eukaryota</taxon>
        <taxon>Sar</taxon>
        <taxon>Alveolata</taxon>
        <taxon>Ciliophora</taxon>
        <taxon>Intramacronucleata</taxon>
        <taxon>Oligohymenophorea</taxon>
        <taxon>Hymenostomatida</taxon>
        <taxon>Tetrahymenina</taxon>
        <taxon>Tetrahymenidae</taxon>
        <taxon>Tetrahymena</taxon>
    </lineage>
</organism>
<dbReference type="InterPro" id="IPR038765">
    <property type="entry name" value="Papain-like_cys_pep_sf"/>
</dbReference>
<name>D8FSY6_TETTH</name>
<accession>D8FSY6</accession>
<dbReference type="InterPro" id="IPR053710">
    <property type="entry name" value="Arylamine_NAT_domain_sf"/>
</dbReference>
<dbReference type="AlphaFoldDB" id="D8FSY6"/>
<dbReference type="PANTHER" id="PTHR11786:SF0">
    <property type="entry name" value="ARYLAMINE N-ACETYLTRANSFERASE 4-RELATED"/>
    <property type="match status" value="1"/>
</dbReference>
<protein>
    <submittedName>
        <fullName evidence="2">Arylamine N-acetyltransferase 3</fullName>
    </submittedName>
</protein>
<dbReference type="GO" id="GO:0016407">
    <property type="term" value="F:acetyltransferase activity"/>
    <property type="evidence" value="ECO:0007669"/>
    <property type="project" value="InterPro"/>
</dbReference>
<evidence type="ECO:0000313" key="2">
    <source>
        <dbReference type="EMBL" id="CBL43376.1"/>
    </source>
</evidence>
<dbReference type="PANTHER" id="PTHR11786">
    <property type="entry name" value="N-HYDROXYARYLAMINE O-ACETYLTRANSFERASE"/>
    <property type="match status" value="1"/>
</dbReference>
<evidence type="ECO:0000256" key="1">
    <source>
        <dbReference type="ARBA" id="ARBA00006547"/>
    </source>
</evidence>
<sequence>MQSSTPFLLSEQETQQFLNLLQLEKLKEGECKLKYLEALVQKTQEVIPFQNLFLLQHKFEQRNQLSFQEIKKLVLTGTGGYCLVISPVFCGLLQSLGYQASLICGSCRGIPKNHAAILVNNLLENEDKYLVEVSIGFKNKPLKIDFDKKSELYNYSFGQFYFEWERLYRCKQISFSQIFKDNKISIFWCSLYKRQLAINRKSFHKQTRNQRHNKQNLYPKFFKQRKSTAHVDMQCQKITQKNQKVKTTHCFSAFLEMFLVSKSLFTCLRALANWPKKKEDLHDRSKKSTQFTKD</sequence>
<proteinExistence type="inferred from homology"/>
<dbReference type="Gene3D" id="3.30.2140.20">
    <property type="match status" value="1"/>
</dbReference>
<gene>
    <name evidence="2" type="primary">nat3</name>
</gene>
<keyword evidence="2" id="KW-0808">Transferase</keyword>
<comment type="similarity">
    <text evidence="1">Belongs to the arylamine N-acetyltransferase family.</text>
</comment>
<dbReference type="InterPro" id="IPR001447">
    <property type="entry name" value="Arylamine_N-AcTrfase"/>
</dbReference>